<organism evidence="1 2">
    <name type="scientific">Saccharopolyspora phatthalungensis</name>
    <dbReference type="NCBI Taxonomy" id="664693"/>
    <lineage>
        <taxon>Bacteria</taxon>
        <taxon>Bacillati</taxon>
        <taxon>Actinomycetota</taxon>
        <taxon>Actinomycetes</taxon>
        <taxon>Pseudonocardiales</taxon>
        <taxon>Pseudonocardiaceae</taxon>
        <taxon>Saccharopolyspora</taxon>
    </lineage>
</organism>
<dbReference type="SUPFAM" id="SSF55315">
    <property type="entry name" value="L30e-like"/>
    <property type="match status" value="1"/>
</dbReference>
<dbReference type="Pfam" id="PF18844">
    <property type="entry name" value="baeRF_family2"/>
    <property type="match status" value="1"/>
</dbReference>
<reference evidence="1 2" key="1">
    <citation type="submission" date="2020-08" db="EMBL/GenBank/DDBJ databases">
        <title>Sequencing the genomes of 1000 actinobacteria strains.</title>
        <authorList>
            <person name="Klenk H.-P."/>
        </authorList>
    </citation>
    <scope>NUCLEOTIDE SEQUENCE [LARGE SCALE GENOMIC DNA]</scope>
    <source>
        <strain evidence="1 2">DSM 45584</strain>
    </source>
</reference>
<proteinExistence type="predicted"/>
<accession>A0A840QI10</accession>
<evidence type="ECO:0000313" key="1">
    <source>
        <dbReference type="EMBL" id="MBB5158458.1"/>
    </source>
</evidence>
<dbReference type="AlphaFoldDB" id="A0A840QI10"/>
<comment type="caution">
    <text evidence="1">The sequence shown here is derived from an EMBL/GenBank/DDBJ whole genome shotgun (WGS) entry which is preliminary data.</text>
</comment>
<dbReference type="RefSeq" id="WP_312864528.1">
    <property type="nucleotide sequence ID" value="NZ_JACHIW010000002.1"/>
</dbReference>
<dbReference type="InterPro" id="IPR029064">
    <property type="entry name" value="Ribosomal_eL30-like_sf"/>
</dbReference>
<dbReference type="Proteomes" id="UP000584374">
    <property type="component" value="Unassembled WGS sequence"/>
</dbReference>
<protein>
    <recommendedName>
        <fullName evidence="3">Peptide chain release factor 2</fullName>
    </recommendedName>
</protein>
<dbReference type="Gene3D" id="3.30.1330.30">
    <property type="match status" value="1"/>
</dbReference>
<sequence length="344" mass="36755">MELTDLRKVYQHEGPFATVYLEGRSPGDDAAGQIRLRWKSLRERLLAEGASQGAVEAIASELERGTPGEEQANGRVLVATESGVVLDERWDAALGAGDDAHWGVLPELGAYVRERARSVRELVVIADQEGAQVRQEVVAEYHEPHELDAEIVEGSADEGVHKPRGGALSHNRIQRRADEAVGRNAKDIAAHVSAVATEFRPGVVVLAGEVQARTAVREELPAQLAELIIETDRGGRDENASEEALVEELLRIAHEAEARRAERTAGQLAAGLAHDRAVAGHKEVARAAEMGAVETLLLESDIPASREAFLLNVCAETSAAVTLVPDGTGLTDGVGALLRFPVTG</sequence>
<keyword evidence="2" id="KW-1185">Reference proteome</keyword>
<dbReference type="InterPro" id="IPR040701">
    <property type="entry name" value="Bact_RF_family2"/>
</dbReference>
<dbReference type="EMBL" id="JACHIW010000002">
    <property type="protein sequence ID" value="MBB5158458.1"/>
    <property type="molecule type" value="Genomic_DNA"/>
</dbReference>
<evidence type="ECO:0000313" key="2">
    <source>
        <dbReference type="Proteomes" id="UP000584374"/>
    </source>
</evidence>
<name>A0A840QI10_9PSEU</name>
<evidence type="ECO:0008006" key="3">
    <source>
        <dbReference type="Google" id="ProtNLM"/>
    </source>
</evidence>
<gene>
    <name evidence="1" type="ORF">BJ970_006057</name>
</gene>